<name>A0A0B2QCB9_GLYSO</name>
<dbReference type="EMBL" id="KN659559">
    <property type="protein sequence ID" value="KHN18895.1"/>
    <property type="molecule type" value="Genomic_DNA"/>
</dbReference>
<proteinExistence type="predicted"/>
<reference evidence="2" key="1">
    <citation type="submission" date="2014-07" db="EMBL/GenBank/DDBJ databases">
        <title>Identification of a novel salt tolerance gene in wild soybean by whole-genome sequencing.</title>
        <authorList>
            <person name="Lam H.-M."/>
            <person name="Qi X."/>
            <person name="Li M.-W."/>
            <person name="Liu X."/>
            <person name="Xie M."/>
            <person name="Ni M."/>
            <person name="Xu X."/>
        </authorList>
    </citation>
    <scope>NUCLEOTIDE SEQUENCE [LARGE SCALE GENOMIC DNA]</scope>
    <source>
        <tissue evidence="2">Root</tissue>
    </source>
</reference>
<sequence length="78" mass="8781">MHLKTNNHTTFQGQIEYPRIPSKSGGKRIRKPILLCKESENSSWNTPTDLFSFSLEAWSKSDTSSSPSSTQTPVEVPR</sequence>
<evidence type="ECO:0000313" key="2">
    <source>
        <dbReference type="EMBL" id="KHN18895.1"/>
    </source>
</evidence>
<protein>
    <submittedName>
        <fullName evidence="2">Uncharacterized protein</fullName>
    </submittedName>
</protein>
<feature type="compositionally biased region" description="Low complexity" evidence="1">
    <location>
        <begin position="60"/>
        <end position="72"/>
    </location>
</feature>
<gene>
    <name evidence="2" type="ORF">glysoja_028264</name>
</gene>
<dbReference type="AlphaFoldDB" id="A0A0B2QCB9"/>
<organism evidence="2">
    <name type="scientific">Glycine soja</name>
    <name type="common">Wild soybean</name>
    <dbReference type="NCBI Taxonomy" id="3848"/>
    <lineage>
        <taxon>Eukaryota</taxon>
        <taxon>Viridiplantae</taxon>
        <taxon>Streptophyta</taxon>
        <taxon>Embryophyta</taxon>
        <taxon>Tracheophyta</taxon>
        <taxon>Spermatophyta</taxon>
        <taxon>Magnoliopsida</taxon>
        <taxon>eudicotyledons</taxon>
        <taxon>Gunneridae</taxon>
        <taxon>Pentapetalae</taxon>
        <taxon>rosids</taxon>
        <taxon>fabids</taxon>
        <taxon>Fabales</taxon>
        <taxon>Fabaceae</taxon>
        <taxon>Papilionoideae</taxon>
        <taxon>50 kb inversion clade</taxon>
        <taxon>NPAAA clade</taxon>
        <taxon>indigoferoid/millettioid clade</taxon>
        <taxon>Phaseoleae</taxon>
        <taxon>Glycine</taxon>
        <taxon>Glycine subgen. Soja</taxon>
    </lineage>
</organism>
<dbReference type="Proteomes" id="UP000053555">
    <property type="component" value="Unassembled WGS sequence"/>
</dbReference>
<feature type="compositionally biased region" description="Polar residues" evidence="1">
    <location>
        <begin position="1"/>
        <end position="13"/>
    </location>
</feature>
<feature type="region of interest" description="Disordered" evidence="1">
    <location>
        <begin position="1"/>
        <end position="26"/>
    </location>
</feature>
<accession>A0A0B2QCB9</accession>
<evidence type="ECO:0000256" key="1">
    <source>
        <dbReference type="SAM" id="MobiDB-lite"/>
    </source>
</evidence>
<feature type="region of interest" description="Disordered" evidence="1">
    <location>
        <begin position="58"/>
        <end position="78"/>
    </location>
</feature>